<dbReference type="InterPro" id="IPR001647">
    <property type="entry name" value="HTH_TetR"/>
</dbReference>
<dbReference type="PANTHER" id="PTHR30055">
    <property type="entry name" value="HTH-TYPE TRANSCRIPTIONAL REGULATOR RUTR"/>
    <property type="match status" value="1"/>
</dbReference>
<dbReference type="InterPro" id="IPR009057">
    <property type="entry name" value="Homeodomain-like_sf"/>
</dbReference>
<dbReference type="InterPro" id="IPR050109">
    <property type="entry name" value="HTH-type_TetR-like_transc_reg"/>
</dbReference>
<organism evidence="5 6">
    <name type="scientific">Actinoplanes campanulatus</name>
    <dbReference type="NCBI Taxonomy" id="113559"/>
    <lineage>
        <taxon>Bacteria</taxon>
        <taxon>Bacillati</taxon>
        <taxon>Actinomycetota</taxon>
        <taxon>Actinomycetes</taxon>
        <taxon>Micromonosporales</taxon>
        <taxon>Micromonosporaceae</taxon>
        <taxon>Actinoplanes</taxon>
    </lineage>
</organism>
<dbReference type="EMBL" id="JACHXF010000003">
    <property type="protein sequence ID" value="MBB3094460.1"/>
    <property type="molecule type" value="Genomic_DNA"/>
</dbReference>
<feature type="DNA-binding region" description="H-T-H motif" evidence="2">
    <location>
        <begin position="37"/>
        <end position="56"/>
    </location>
</feature>
<evidence type="ECO:0000313" key="7">
    <source>
        <dbReference type="Proteomes" id="UP000645640"/>
    </source>
</evidence>
<name>A0A7W5AEA2_9ACTN</name>
<dbReference type="Gene3D" id="1.10.10.60">
    <property type="entry name" value="Homeodomain-like"/>
    <property type="match status" value="1"/>
</dbReference>
<dbReference type="GO" id="GO:0003700">
    <property type="term" value="F:DNA-binding transcription factor activity"/>
    <property type="evidence" value="ECO:0007669"/>
    <property type="project" value="TreeGrafter"/>
</dbReference>
<evidence type="ECO:0000256" key="1">
    <source>
        <dbReference type="ARBA" id="ARBA00023125"/>
    </source>
</evidence>
<dbReference type="EMBL" id="BOMF01000019">
    <property type="protein sequence ID" value="GID43911.1"/>
    <property type="molecule type" value="Genomic_DNA"/>
</dbReference>
<dbReference type="RefSeq" id="WP_183218731.1">
    <property type="nucleotide sequence ID" value="NZ_BAAAGQ010000002.1"/>
</dbReference>
<dbReference type="PANTHER" id="PTHR30055:SF226">
    <property type="entry name" value="HTH-TYPE TRANSCRIPTIONAL REGULATOR PKSA"/>
    <property type="match status" value="1"/>
</dbReference>
<dbReference type="Proteomes" id="UP000590749">
    <property type="component" value="Unassembled WGS sequence"/>
</dbReference>
<sequence>MPYRQTALTRKNAEDKRDGFLRAARALVAADGFKAATVAAIAARCQASVGSVYSYFDGRDRLLAEVFRSAATHEIDLVRLAVSDAGQRASERIDELIRIFSTRALHGRRMAWALLFEPVSPVVEAERLVYRRSYTDIGEQIISDGLAGGEFVPQDPRLASSAVMGAISEALVGWIRPDSPEPSDETQTAVVDGIRSFCFRALGVPMMSGGMR</sequence>
<evidence type="ECO:0000313" key="4">
    <source>
        <dbReference type="EMBL" id="GID43911.1"/>
    </source>
</evidence>
<reference evidence="4 7" key="2">
    <citation type="submission" date="2021-01" db="EMBL/GenBank/DDBJ databases">
        <title>Whole genome shotgun sequence of Actinoplanes capillaceus NBRC 16408.</title>
        <authorList>
            <person name="Komaki H."/>
            <person name="Tamura T."/>
        </authorList>
    </citation>
    <scope>NUCLEOTIDE SEQUENCE [LARGE SCALE GENOMIC DNA]</scope>
    <source>
        <strain evidence="4 7">NBRC 16408</strain>
    </source>
</reference>
<dbReference type="SUPFAM" id="SSF46689">
    <property type="entry name" value="Homeodomain-like"/>
    <property type="match status" value="1"/>
</dbReference>
<gene>
    <name evidence="4" type="ORF">Aca07nite_11860</name>
    <name evidence="5" type="ORF">FHR83_002112</name>
</gene>
<comment type="caution">
    <text evidence="5">The sequence shown here is derived from an EMBL/GenBank/DDBJ whole genome shotgun (WGS) entry which is preliminary data.</text>
</comment>
<reference evidence="5 6" key="1">
    <citation type="submission" date="2020-08" db="EMBL/GenBank/DDBJ databases">
        <title>Genomic Encyclopedia of Type Strains, Phase III (KMG-III): the genomes of soil and plant-associated and newly described type strains.</title>
        <authorList>
            <person name="Whitman W."/>
        </authorList>
    </citation>
    <scope>NUCLEOTIDE SEQUENCE [LARGE SCALE GENOMIC DNA]</scope>
    <source>
        <strain evidence="5 6">CECT 3287</strain>
    </source>
</reference>
<keyword evidence="6" id="KW-1185">Reference proteome</keyword>
<evidence type="ECO:0000259" key="3">
    <source>
        <dbReference type="PROSITE" id="PS50977"/>
    </source>
</evidence>
<evidence type="ECO:0000313" key="6">
    <source>
        <dbReference type="Proteomes" id="UP000590749"/>
    </source>
</evidence>
<dbReference type="Gene3D" id="1.10.357.10">
    <property type="entry name" value="Tetracycline Repressor, domain 2"/>
    <property type="match status" value="1"/>
</dbReference>
<protein>
    <submittedName>
        <fullName evidence="5">AcrR family transcriptional regulator</fullName>
    </submittedName>
    <submittedName>
        <fullName evidence="4">TetR family transcriptional regulator</fullName>
    </submittedName>
</protein>
<evidence type="ECO:0000256" key="2">
    <source>
        <dbReference type="PROSITE-ProRule" id="PRU00335"/>
    </source>
</evidence>
<proteinExistence type="predicted"/>
<dbReference type="GO" id="GO:0000976">
    <property type="term" value="F:transcription cis-regulatory region binding"/>
    <property type="evidence" value="ECO:0007669"/>
    <property type="project" value="TreeGrafter"/>
</dbReference>
<dbReference type="Pfam" id="PF00440">
    <property type="entry name" value="TetR_N"/>
    <property type="match status" value="1"/>
</dbReference>
<evidence type="ECO:0000313" key="5">
    <source>
        <dbReference type="EMBL" id="MBB3094460.1"/>
    </source>
</evidence>
<dbReference type="InterPro" id="IPR036271">
    <property type="entry name" value="Tet_transcr_reg_TetR-rel_C_sf"/>
</dbReference>
<dbReference type="PROSITE" id="PS50977">
    <property type="entry name" value="HTH_TETR_2"/>
    <property type="match status" value="1"/>
</dbReference>
<accession>A0A7W5AEA2</accession>
<dbReference type="InterPro" id="IPR041490">
    <property type="entry name" value="KstR2_TetR_C"/>
</dbReference>
<dbReference type="SUPFAM" id="SSF48498">
    <property type="entry name" value="Tetracyclin repressor-like, C-terminal domain"/>
    <property type="match status" value="1"/>
</dbReference>
<keyword evidence="1 2" id="KW-0238">DNA-binding</keyword>
<feature type="domain" description="HTH tetR-type" evidence="3">
    <location>
        <begin position="14"/>
        <end position="74"/>
    </location>
</feature>
<dbReference type="AlphaFoldDB" id="A0A7W5AEA2"/>
<dbReference type="Pfam" id="PF17932">
    <property type="entry name" value="TetR_C_24"/>
    <property type="match status" value="1"/>
</dbReference>